<keyword evidence="2" id="KW-1185">Reference proteome</keyword>
<sequence length="173" mass="19334">MQTLILHPDCAAGPITNVQAEIEATKQGCKARFRFDGDISRIKVPMHAASERMDFLWKTTCFEIFWQPEGGQYYREFNLSPSSRWACYDFDDFRLNSRNAPVEAIAIACSHDGTSLQLEASIASELPLPAAVALNAIVEDNDGNIQFWALAFEDGKAEFHSEVCRAITLEKLA</sequence>
<evidence type="ECO:0000313" key="1">
    <source>
        <dbReference type="EMBL" id="NMW31378.1"/>
    </source>
</evidence>
<gene>
    <name evidence="1" type="ORF">HKD42_04840</name>
</gene>
<comment type="caution">
    <text evidence="1">The sequence shown here is derived from an EMBL/GenBank/DDBJ whole genome shotgun (WGS) entry which is preliminary data.</text>
</comment>
<organism evidence="1 2">
    <name type="scientific">Pontixanthobacter rizhaonensis</name>
    <dbReference type="NCBI Taxonomy" id="2730337"/>
    <lineage>
        <taxon>Bacteria</taxon>
        <taxon>Pseudomonadati</taxon>
        <taxon>Pseudomonadota</taxon>
        <taxon>Alphaproteobacteria</taxon>
        <taxon>Sphingomonadales</taxon>
        <taxon>Erythrobacteraceae</taxon>
        <taxon>Pontixanthobacter</taxon>
    </lineage>
</organism>
<protein>
    <recommendedName>
        <fullName evidence="3">DOMON-like domain-containing protein</fullName>
    </recommendedName>
</protein>
<dbReference type="AlphaFoldDB" id="A0A848QQI7"/>
<evidence type="ECO:0000313" key="2">
    <source>
        <dbReference type="Proteomes" id="UP000561181"/>
    </source>
</evidence>
<name>A0A848QQI7_9SPHN</name>
<dbReference type="Proteomes" id="UP000561181">
    <property type="component" value="Unassembled WGS sequence"/>
</dbReference>
<dbReference type="RefSeq" id="WP_170010815.1">
    <property type="nucleotide sequence ID" value="NZ_JABCRE010000002.1"/>
</dbReference>
<dbReference type="EMBL" id="JABCRE010000002">
    <property type="protein sequence ID" value="NMW31378.1"/>
    <property type="molecule type" value="Genomic_DNA"/>
</dbReference>
<proteinExistence type="predicted"/>
<accession>A0A848QQI7</accession>
<reference evidence="1 2" key="1">
    <citation type="submission" date="2020-04" db="EMBL/GenBank/DDBJ databases">
        <authorList>
            <person name="Liu A."/>
        </authorList>
    </citation>
    <scope>NUCLEOTIDE SEQUENCE [LARGE SCALE GENOMIC DNA]</scope>
    <source>
        <strain evidence="1 2">RZ02</strain>
    </source>
</reference>
<evidence type="ECO:0008006" key="3">
    <source>
        <dbReference type="Google" id="ProtNLM"/>
    </source>
</evidence>